<sequence>MTRAANRKHSEARPTMTPSEFRQAVRHGDFRGPTAGHCGEYAQANLAILPAAHAHDFLRFCHANPKPCPLLGVGEPGDFRVPMLGRDIDIRTDVPAYNVYRDGALSERVDSIEALWQDDFVMFAIGCSFSFEHMLALEGIGLRHVEEGRNVPMYRTHIPNRRAGVFGGELVVSMRPMRGADAIRAVQITSRFPGVHGAPVHIGDPAELGIADLARPDFGDAVTIRAGELPVYWACGVTPQTALMAAKLPLAIAHAPGHMLMTDISNASLAVF</sequence>
<dbReference type="EMBL" id="JAYLVJ010000014">
    <property type="protein sequence ID" value="MEO1754887.1"/>
    <property type="molecule type" value="Genomic_DNA"/>
</dbReference>
<evidence type="ECO:0000313" key="5">
    <source>
        <dbReference type="EMBL" id="MEO1754887.1"/>
    </source>
</evidence>
<dbReference type="PANTHER" id="PTHR32022:SF10">
    <property type="entry name" value="D-GLUTAMATE CYCLASE, MITOCHONDRIAL"/>
    <property type="match status" value="1"/>
</dbReference>
<feature type="region of interest" description="Disordered" evidence="4">
    <location>
        <begin position="1"/>
        <end position="21"/>
    </location>
</feature>
<evidence type="ECO:0000313" key="6">
    <source>
        <dbReference type="Proteomes" id="UP001462961"/>
    </source>
</evidence>
<dbReference type="Pfam" id="PF07286">
    <property type="entry name" value="D-Glu_cyclase"/>
    <property type="match status" value="1"/>
</dbReference>
<dbReference type="NCBIfam" id="NF003969">
    <property type="entry name" value="PRK05463.1"/>
    <property type="match status" value="1"/>
</dbReference>
<reference evidence="5 6" key="1">
    <citation type="submission" date="2024-01" db="EMBL/GenBank/DDBJ databases">
        <title>The diversity of rhizobia nodulating Mimosa spp. in eleven states of Brazil covering several biomes is determined by host plant, location, and edaphic factors.</title>
        <authorList>
            <person name="Rouws L."/>
            <person name="Barauna A."/>
            <person name="Beukes C."/>
            <person name="De Faria S.M."/>
            <person name="Gross E."/>
            <person name="Dos Reis Junior F.B."/>
            <person name="Simon M."/>
            <person name="Maluk M."/>
            <person name="Odee D.W."/>
            <person name="Kenicer G."/>
            <person name="Young J.P.W."/>
            <person name="Reis V.M."/>
            <person name="Zilli J."/>
            <person name="James E.K."/>
        </authorList>
    </citation>
    <scope>NUCLEOTIDE SEQUENCE [LARGE SCALE GENOMIC DNA]</scope>
    <source>
        <strain evidence="5 6">JHI1651</strain>
    </source>
</reference>
<comment type="similarity">
    <text evidence="1 3">Belongs to the D-glutamate cyclase family.</text>
</comment>
<dbReference type="Gene3D" id="3.40.1640.10">
    <property type="entry name" value="PSTPO5379-like"/>
    <property type="match status" value="1"/>
</dbReference>
<keyword evidence="6" id="KW-1185">Reference proteome</keyword>
<dbReference type="InterPro" id="IPR009906">
    <property type="entry name" value="D-Glu_cyclase"/>
</dbReference>
<organism evidence="5 6">
    <name type="scientific">Paraburkholderia caribensis</name>
    <dbReference type="NCBI Taxonomy" id="75105"/>
    <lineage>
        <taxon>Bacteria</taxon>
        <taxon>Pseudomonadati</taxon>
        <taxon>Pseudomonadota</taxon>
        <taxon>Betaproteobacteria</taxon>
        <taxon>Burkholderiales</taxon>
        <taxon>Burkholderiaceae</taxon>
        <taxon>Paraburkholderia</taxon>
    </lineage>
</organism>
<gene>
    <name evidence="5" type="ORF">VOI32_13210</name>
</gene>
<dbReference type="Proteomes" id="UP001462961">
    <property type="component" value="Unassembled WGS sequence"/>
</dbReference>
<protein>
    <recommendedName>
        <fullName evidence="3">Putative hydro-lyase VOI32_13210</fullName>
        <ecNumber evidence="3">4.2.1.-</ecNumber>
    </recommendedName>
</protein>
<dbReference type="InterPro" id="IPR038021">
    <property type="entry name" value="Putative_hydro-lyase"/>
</dbReference>
<evidence type="ECO:0000256" key="1">
    <source>
        <dbReference type="ARBA" id="ARBA00007896"/>
    </source>
</evidence>
<dbReference type="HAMAP" id="MF_01830">
    <property type="entry name" value="Hydro_lyase"/>
    <property type="match status" value="1"/>
</dbReference>
<evidence type="ECO:0000256" key="4">
    <source>
        <dbReference type="SAM" id="MobiDB-lite"/>
    </source>
</evidence>
<dbReference type="Gene3D" id="3.30.2040.10">
    <property type="entry name" value="PSTPO5379-like domain"/>
    <property type="match status" value="1"/>
</dbReference>
<evidence type="ECO:0000256" key="3">
    <source>
        <dbReference type="HAMAP-Rule" id="MF_01830"/>
    </source>
</evidence>
<evidence type="ECO:0000256" key="2">
    <source>
        <dbReference type="ARBA" id="ARBA00023239"/>
    </source>
</evidence>
<dbReference type="PANTHER" id="PTHR32022">
    <property type="entry name" value="D-GLUTAMATE CYCLASE, MITOCHONDRIAL"/>
    <property type="match status" value="1"/>
</dbReference>
<dbReference type="InterPro" id="IPR016938">
    <property type="entry name" value="UPF0317"/>
</dbReference>
<proteinExistence type="inferred from homology"/>
<comment type="caution">
    <text evidence="5">The sequence shown here is derived from an EMBL/GenBank/DDBJ whole genome shotgun (WGS) entry which is preliminary data.</text>
</comment>
<keyword evidence="2 3" id="KW-0456">Lyase</keyword>
<name>A0ABV0DUU2_9BURK</name>
<accession>A0ABV0DUU2</accession>
<dbReference type="SUPFAM" id="SSF160920">
    <property type="entry name" value="PSTPO5379-like"/>
    <property type="match status" value="1"/>
</dbReference>
<dbReference type="EC" id="4.2.1.-" evidence="3"/>
<dbReference type="PIRSF" id="PIRSF029755">
    <property type="entry name" value="UCP029755"/>
    <property type="match status" value="1"/>
</dbReference>